<proteinExistence type="predicted"/>
<name>M7B0W4_CHEMY</name>
<sequence length="130" mass="14123">MGVVVRCAEPPAHPLHQTGAAPGLLLVTIIIFVNIQGTIERPNVKFQIFSLILLYSENEGKIPEVSKLALSDLRSLTTILKSEDERQILRSLCRSQYHINNCKNTSPVDIAAASCRGGLTMLTGEALPSV</sequence>
<dbReference type="EMBL" id="KB545351">
    <property type="protein sequence ID" value="EMP31491.1"/>
    <property type="molecule type" value="Genomic_DNA"/>
</dbReference>
<keyword evidence="1" id="KW-0472">Membrane</keyword>
<dbReference type="Proteomes" id="UP000031443">
    <property type="component" value="Unassembled WGS sequence"/>
</dbReference>
<protein>
    <submittedName>
        <fullName evidence="2">Uncharacterized protein</fullName>
    </submittedName>
</protein>
<dbReference type="AlphaFoldDB" id="M7B0W4"/>
<evidence type="ECO:0000313" key="3">
    <source>
        <dbReference type="Proteomes" id="UP000031443"/>
    </source>
</evidence>
<gene>
    <name evidence="2" type="ORF">UY3_11420</name>
</gene>
<feature type="transmembrane region" description="Helical" evidence="1">
    <location>
        <begin position="20"/>
        <end position="39"/>
    </location>
</feature>
<organism evidence="2 3">
    <name type="scientific">Chelonia mydas</name>
    <name type="common">Green sea-turtle</name>
    <name type="synonym">Chelonia agassizi</name>
    <dbReference type="NCBI Taxonomy" id="8469"/>
    <lineage>
        <taxon>Eukaryota</taxon>
        <taxon>Metazoa</taxon>
        <taxon>Chordata</taxon>
        <taxon>Craniata</taxon>
        <taxon>Vertebrata</taxon>
        <taxon>Euteleostomi</taxon>
        <taxon>Archelosauria</taxon>
        <taxon>Testudinata</taxon>
        <taxon>Testudines</taxon>
        <taxon>Cryptodira</taxon>
        <taxon>Durocryptodira</taxon>
        <taxon>Americhelydia</taxon>
        <taxon>Chelonioidea</taxon>
        <taxon>Cheloniidae</taxon>
        <taxon>Chelonia</taxon>
    </lineage>
</organism>
<reference evidence="3" key="1">
    <citation type="journal article" date="2013" name="Nat. Genet.">
        <title>The draft genomes of soft-shell turtle and green sea turtle yield insights into the development and evolution of the turtle-specific body plan.</title>
        <authorList>
            <person name="Wang Z."/>
            <person name="Pascual-Anaya J."/>
            <person name="Zadissa A."/>
            <person name="Li W."/>
            <person name="Niimura Y."/>
            <person name="Huang Z."/>
            <person name="Li C."/>
            <person name="White S."/>
            <person name="Xiong Z."/>
            <person name="Fang D."/>
            <person name="Wang B."/>
            <person name="Ming Y."/>
            <person name="Chen Y."/>
            <person name="Zheng Y."/>
            <person name="Kuraku S."/>
            <person name="Pignatelli M."/>
            <person name="Herrero J."/>
            <person name="Beal K."/>
            <person name="Nozawa M."/>
            <person name="Li Q."/>
            <person name="Wang J."/>
            <person name="Zhang H."/>
            <person name="Yu L."/>
            <person name="Shigenobu S."/>
            <person name="Wang J."/>
            <person name="Liu J."/>
            <person name="Flicek P."/>
            <person name="Searle S."/>
            <person name="Wang J."/>
            <person name="Kuratani S."/>
            <person name="Yin Y."/>
            <person name="Aken B."/>
            <person name="Zhang G."/>
            <person name="Irie N."/>
        </authorList>
    </citation>
    <scope>NUCLEOTIDE SEQUENCE [LARGE SCALE GENOMIC DNA]</scope>
</reference>
<keyword evidence="3" id="KW-1185">Reference proteome</keyword>
<evidence type="ECO:0000313" key="2">
    <source>
        <dbReference type="EMBL" id="EMP31491.1"/>
    </source>
</evidence>
<accession>M7B0W4</accession>
<keyword evidence="1" id="KW-0812">Transmembrane</keyword>
<keyword evidence="1" id="KW-1133">Transmembrane helix</keyword>
<evidence type="ECO:0000256" key="1">
    <source>
        <dbReference type="SAM" id="Phobius"/>
    </source>
</evidence>